<gene>
    <name evidence="2" type="ORF">TIFTF001_015730</name>
</gene>
<accession>A0AA88AI92</accession>
<protein>
    <submittedName>
        <fullName evidence="2">Uncharacterized protein</fullName>
    </submittedName>
</protein>
<dbReference type="Proteomes" id="UP001187192">
    <property type="component" value="Unassembled WGS sequence"/>
</dbReference>
<keyword evidence="3" id="KW-1185">Reference proteome</keyword>
<dbReference type="AlphaFoldDB" id="A0AA88AI92"/>
<evidence type="ECO:0000256" key="1">
    <source>
        <dbReference type="SAM" id="MobiDB-lite"/>
    </source>
</evidence>
<evidence type="ECO:0000313" key="2">
    <source>
        <dbReference type="EMBL" id="GMN46543.1"/>
    </source>
</evidence>
<feature type="region of interest" description="Disordered" evidence="1">
    <location>
        <begin position="65"/>
        <end position="98"/>
    </location>
</feature>
<organism evidence="2 3">
    <name type="scientific">Ficus carica</name>
    <name type="common">Common fig</name>
    <dbReference type="NCBI Taxonomy" id="3494"/>
    <lineage>
        <taxon>Eukaryota</taxon>
        <taxon>Viridiplantae</taxon>
        <taxon>Streptophyta</taxon>
        <taxon>Embryophyta</taxon>
        <taxon>Tracheophyta</taxon>
        <taxon>Spermatophyta</taxon>
        <taxon>Magnoliopsida</taxon>
        <taxon>eudicotyledons</taxon>
        <taxon>Gunneridae</taxon>
        <taxon>Pentapetalae</taxon>
        <taxon>rosids</taxon>
        <taxon>fabids</taxon>
        <taxon>Rosales</taxon>
        <taxon>Moraceae</taxon>
        <taxon>Ficeae</taxon>
        <taxon>Ficus</taxon>
    </lineage>
</organism>
<evidence type="ECO:0000313" key="3">
    <source>
        <dbReference type="Proteomes" id="UP001187192"/>
    </source>
</evidence>
<reference evidence="2" key="1">
    <citation type="submission" date="2023-07" db="EMBL/GenBank/DDBJ databases">
        <title>draft genome sequence of fig (Ficus carica).</title>
        <authorList>
            <person name="Takahashi T."/>
            <person name="Nishimura K."/>
        </authorList>
    </citation>
    <scope>NUCLEOTIDE SEQUENCE</scope>
</reference>
<sequence length="225" mass="24207">MSNKQILPLMPKIYSTTPDMIAWSDRSCTVTLRRVTYKREAPRSDGDTGGVSATRTSMLKSMRAFPASSGVRVTRSGRTPSAPGGHASADTGGGHRVSLTRRRRPALGAKAGVRTGPVAARAKYSSDPGSVARSGVAAPKVISSWSAKGRSSTPKVVVVQHSSRGRVNIGPTRWWSFSIVPGEGFSSCRESFAWVNIGPTRWWLQHSSRGGFTLVRDTRLLALLQ</sequence>
<comment type="caution">
    <text evidence="2">The sequence shown here is derived from an EMBL/GenBank/DDBJ whole genome shotgun (WGS) entry which is preliminary data.</text>
</comment>
<proteinExistence type="predicted"/>
<name>A0AA88AI92_FICCA</name>
<dbReference type="EMBL" id="BTGU01000023">
    <property type="protein sequence ID" value="GMN46543.1"/>
    <property type="molecule type" value="Genomic_DNA"/>
</dbReference>